<keyword evidence="1" id="KW-1185">Reference proteome</keyword>
<dbReference type="AlphaFoldDB" id="A0A9C6WWS3"/>
<organism evidence="1 2">
    <name type="scientific">Frankliniella occidentalis</name>
    <name type="common">Western flower thrips</name>
    <name type="synonym">Euthrips occidentalis</name>
    <dbReference type="NCBI Taxonomy" id="133901"/>
    <lineage>
        <taxon>Eukaryota</taxon>
        <taxon>Metazoa</taxon>
        <taxon>Ecdysozoa</taxon>
        <taxon>Arthropoda</taxon>
        <taxon>Hexapoda</taxon>
        <taxon>Insecta</taxon>
        <taxon>Pterygota</taxon>
        <taxon>Neoptera</taxon>
        <taxon>Paraneoptera</taxon>
        <taxon>Thysanoptera</taxon>
        <taxon>Terebrantia</taxon>
        <taxon>Thripoidea</taxon>
        <taxon>Thripidae</taxon>
        <taxon>Frankliniella</taxon>
    </lineage>
</organism>
<accession>A0A9C6WWS3</accession>
<dbReference type="GeneID" id="113210414"/>
<dbReference type="RefSeq" id="XP_052124561.1">
    <property type="nucleotide sequence ID" value="XM_052268601.1"/>
</dbReference>
<gene>
    <name evidence="2" type="primary">LOC113210414</name>
</gene>
<evidence type="ECO:0000313" key="1">
    <source>
        <dbReference type="Proteomes" id="UP000504606"/>
    </source>
</evidence>
<sequence length="306" mass="34563">MDYIREFDIRLDREMYYAGETVMGHVLLDTVENFKLRGRSAKMDSRTHAAVGQAPVLAATRDLLLDRAFTNVPPSDRSSSARMILDRAYDLNPSRTKRLCVGLDATRKLSVQVYIENTKFRSGVLVPSDVFEKLVYDSAFNDRVAAYISSESPSIHVAKKEGMCEAKCINITEVGPAIRLFIDDKNYVILGASTWRLLQEMRPMIMSKVCELGRWCASDDFVRYFHYCLKNMASAAISSGYGHFANEHEAQFFVKSNLKSADSMSTAVQPWHDMVLELAFRHTDIFGRIVYSVVNDNVLDGVVVPE</sequence>
<evidence type="ECO:0000313" key="2">
    <source>
        <dbReference type="RefSeq" id="XP_052124561.1"/>
    </source>
</evidence>
<reference evidence="2" key="1">
    <citation type="submission" date="2025-08" db="UniProtKB">
        <authorList>
            <consortium name="RefSeq"/>
        </authorList>
    </citation>
    <scope>IDENTIFICATION</scope>
    <source>
        <tissue evidence="2">Whole organism</tissue>
    </source>
</reference>
<dbReference type="Proteomes" id="UP000504606">
    <property type="component" value="Unplaced"/>
</dbReference>
<proteinExistence type="predicted"/>
<name>A0A9C6WWS3_FRAOC</name>
<protein>
    <submittedName>
        <fullName evidence="2">Uncharacterized protein LOC113210414 isoform X2</fullName>
    </submittedName>
</protein>